<evidence type="ECO:0000313" key="1">
    <source>
        <dbReference type="EnsemblPlants" id="AVESA.00010b.r2.6AG1069520.1.CDS"/>
    </source>
</evidence>
<reference evidence="1" key="2">
    <citation type="submission" date="2025-09" db="UniProtKB">
        <authorList>
            <consortium name="EnsemblPlants"/>
        </authorList>
    </citation>
    <scope>IDENTIFICATION</scope>
</reference>
<keyword evidence="2" id="KW-1185">Reference proteome</keyword>
<sequence length="979" mass="112483">MGDEAVLRLNFIGDLQGMLDVLEVIHPVIYKIRVHNWRKMRRSRDSKIRETVNWLQQVSDAAYRVMDMVDELQDTRPPAAAKMTRMLPRHAIKKNAMVTKVEETKIKVIELKESHDYYISLEEPANGQQQHRVVDERETGPFFEEASVFGREQDKQRIVALLRSAGRNNTQGPPSCIILPIFGIAGSGKTTLAQLVFNDDARSLQEYNFRVWVYVSPELDFHRIGQSILRQVVSVGGKKEEINDHGSNSYVVGMERIMKCLQELLNGNKVLLVLDDLWEEDSIQLQLLKSMIIFLGDKVDVIVTTCNQAIAWKICTARPYMLNPLGHDTCWELIKKSIRLEEQNEELEKIGLEIASKCWGLPSAAQAIAGMLDSRDPTRWEEVMRTNMWDISVGAYLPSRIMLSTFNLSYMSMPPDLRLCVDYCCNIFPNDHNIGKDDLTHQWIALHLTETFERLSATQVADDYIRRLLDMSFLQTAKSEPARVVEDKGAILFTMHNLAHILTHELRQSKRYSLKTNHCGKLDNDDYARALRCVGCSRMELNNDTFSSKSCLRVLELKESDMQKLPDSICKLRHLRYLKISQFSGLNHLGELVNLVYFDLSDCTGIATLPESFGDLVNLSHIDLSRCHRLSETLEVLRRFVKLVYLDLSFWSCFQGIEKCLGRLTNLEHLNLSNPCCYLSQQHSHLQDIKNVMGKLTKLRYLNLSMCLNHIFYYHKSKEDNLQYIGDCLGGLSSLEHLDLSHNTFLVDLPQILGDLNKLHTLNLSGCIRLKNVGEMKSLKFIALRNCRGLENCKFVVRDIDDDAYSSSNIVQLEDVNCQELQISCLEKVKSKEEAQRIRLVEKQKLEKLKLSWTLDCRRSVEDSALLRELAPPRNLQCLEVNGYNGTCLPEYLGGLTSLQELKIICCKHMIYLPDSIRRLTNLKNLCIFNCPELEKWCQVEDNKKMLAHIPNKNYEEHGSTSRPEIEEDCRPINDMEAE</sequence>
<protein>
    <submittedName>
        <fullName evidence="1">Uncharacterized protein</fullName>
    </submittedName>
</protein>
<dbReference type="EnsemblPlants" id="AVESA.00010b.r2.6AG1069520.1">
    <property type="protein sequence ID" value="AVESA.00010b.r2.6AG1069520.1.CDS"/>
    <property type="gene ID" value="AVESA.00010b.r2.6AG1069520"/>
</dbReference>
<organism evidence="1 2">
    <name type="scientific">Avena sativa</name>
    <name type="common">Oat</name>
    <dbReference type="NCBI Taxonomy" id="4498"/>
    <lineage>
        <taxon>Eukaryota</taxon>
        <taxon>Viridiplantae</taxon>
        <taxon>Streptophyta</taxon>
        <taxon>Embryophyta</taxon>
        <taxon>Tracheophyta</taxon>
        <taxon>Spermatophyta</taxon>
        <taxon>Magnoliopsida</taxon>
        <taxon>Liliopsida</taxon>
        <taxon>Poales</taxon>
        <taxon>Poaceae</taxon>
        <taxon>BOP clade</taxon>
        <taxon>Pooideae</taxon>
        <taxon>Poodae</taxon>
        <taxon>Poeae</taxon>
        <taxon>Poeae Chloroplast Group 1 (Aveneae type)</taxon>
        <taxon>Aveninae</taxon>
        <taxon>Avena</taxon>
    </lineage>
</organism>
<name>A0ACD5Z0T5_AVESA</name>
<proteinExistence type="predicted"/>
<dbReference type="Proteomes" id="UP001732700">
    <property type="component" value="Chromosome 6A"/>
</dbReference>
<accession>A0ACD5Z0T5</accession>
<reference evidence="1" key="1">
    <citation type="submission" date="2021-05" db="EMBL/GenBank/DDBJ databases">
        <authorList>
            <person name="Scholz U."/>
            <person name="Mascher M."/>
            <person name="Fiebig A."/>
        </authorList>
    </citation>
    <scope>NUCLEOTIDE SEQUENCE [LARGE SCALE GENOMIC DNA]</scope>
</reference>
<evidence type="ECO:0000313" key="2">
    <source>
        <dbReference type="Proteomes" id="UP001732700"/>
    </source>
</evidence>